<comment type="caution">
    <text evidence="1">The sequence shown here is derived from an EMBL/GenBank/DDBJ whole genome shotgun (WGS) entry which is preliminary data.</text>
</comment>
<protein>
    <submittedName>
        <fullName evidence="1">Uncharacterized protein</fullName>
    </submittedName>
</protein>
<gene>
    <name evidence="1" type="ORF">S12H4_51206</name>
</gene>
<name>X1U3S5_9ZZZZ</name>
<dbReference type="EMBL" id="BARW01032338">
    <property type="protein sequence ID" value="GAJ12154.1"/>
    <property type="molecule type" value="Genomic_DNA"/>
</dbReference>
<evidence type="ECO:0000313" key="1">
    <source>
        <dbReference type="EMBL" id="GAJ12154.1"/>
    </source>
</evidence>
<proteinExistence type="predicted"/>
<organism evidence="1">
    <name type="scientific">marine sediment metagenome</name>
    <dbReference type="NCBI Taxonomy" id="412755"/>
    <lineage>
        <taxon>unclassified sequences</taxon>
        <taxon>metagenomes</taxon>
        <taxon>ecological metagenomes</taxon>
    </lineage>
</organism>
<accession>X1U3S5</accession>
<sequence>MNYYICKDCGQKYCGWADNIICQKCGGKLKGITREEFSLEKKRVVIGEEV</sequence>
<reference evidence="1" key="1">
    <citation type="journal article" date="2014" name="Front. Microbiol.">
        <title>High frequency of phylogenetically diverse reductive dehalogenase-homologous genes in deep subseafloor sedimentary metagenomes.</title>
        <authorList>
            <person name="Kawai M."/>
            <person name="Futagami T."/>
            <person name="Toyoda A."/>
            <person name="Takaki Y."/>
            <person name="Nishi S."/>
            <person name="Hori S."/>
            <person name="Arai W."/>
            <person name="Tsubouchi T."/>
            <person name="Morono Y."/>
            <person name="Uchiyama I."/>
            <person name="Ito T."/>
            <person name="Fujiyama A."/>
            <person name="Inagaki F."/>
            <person name="Takami H."/>
        </authorList>
    </citation>
    <scope>NUCLEOTIDE SEQUENCE</scope>
    <source>
        <strain evidence="1">Expedition CK06-06</strain>
    </source>
</reference>
<dbReference type="AlphaFoldDB" id="X1U3S5"/>